<dbReference type="STRING" id="1802538.A2382_05180"/>
<dbReference type="AlphaFoldDB" id="A0A1F8CVE5"/>
<dbReference type="GO" id="GO:1990904">
    <property type="term" value="C:ribonucleoprotein complex"/>
    <property type="evidence" value="ECO:0007669"/>
    <property type="project" value="UniProtKB-KW"/>
</dbReference>
<dbReference type="NCBIfam" id="TIGR00012">
    <property type="entry name" value="L29"/>
    <property type="match status" value="1"/>
</dbReference>
<evidence type="ECO:0000256" key="4">
    <source>
        <dbReference type="ARBA" id="ARBA00035204"/>
    </source>
</evidence>
<evidence type="ECO:0000256" key="1">
    <source>
        <dbReference type="ARBA" id="ARBA00009254"/>
    </source>
</evidence>
<organism evidence="6 7">
    <name type="scientific">Candidatus Woesebacteria bacterium RIFOXYB1_FULL_38_16</name>
    <dbReference type="NCBI Taxonomy" id="1802538"/>
    <lineage>
        <taxon>Bacteria</taxon>
        <taxon>Candidatus Woeseibacteriota</taxon>
    </lineage>
</organism>
<dbReference type="EMBL" id="MGHY01000005">
    <property type="protein sequence ID" value="OGM80046.1"/>
    <property type="molecule type" value="Genomic_DNA"/>
</dbReference>
<dbReference type="SUPFAM" id="SSF46561">
    <property type="entry name" value="Ribosomal protein L29 (L29p)"/>
    <property type="match status" value="1"/>
</dbReference>
<gene>
    <name evidence="5" type="primary">rpmC</name>
    <name evidence="6" type="ORF">A2382_05180</name>
</gene>
<evidence type="ECO:0000256" key="3">
    <source>
        <dbReference type="ARBA" id="ARBA00023274"/>
    </source>
</evidence>
<name>A0A1F8CVE5_9BACT</name>
<dbReference type="InterPro" id="IPR001854">
    <property type="entry name" value="Ribosomal_uL29"/>
</dbReference>
<dbReference type="GO" id="GO:0005840">
    <property type="term" value="C:ribosome"/>
    <property type="evidence" value="ECO:0007669"/>
    <property type="project" value="UniProtKB-KW"/>
</dbReference>
<dbReference type="Gene3D" id="1.10.287.310">
    <property type="match status" value="1"/>
</dbReference>
<comment type="caution">
    <text evidence="6">The sequence shown here is derived from an EMBL/GenBank/DDBJ whole genome shotgun (WGS) entry which is preliminary data.</text>
</comment>
<reference evidence="6 7" key="1">
    <citation type="journal article" date="2016" name="Nat. Commun.">
        <title>Thousands of microbial genomes shed light on interconnected biogeochemical processes in an aquifer system.</title>
        <authorList>
            <person name="Anantharaman K."/>
            <person name="Brown C.T."/>
            <person name="Hug L.A."/>
            <person name="Sharon I."/>
            <person name="Castelle C.J."/>
            <person name="Probst A.J."/>
            <person name="Thomas B.C."/>
            <person name="Singh A."/>
            <person name="Wilkins M.J."/>
            <person name="Karaoz U."/>
            <person name="Brodie E.L."/>
            <person name="Williams K.H."/>
            <person name="Hubbard S.S."/>
            <person name="Banfield J.F."/>
        </authorList>
    </citation>
    <scope>NUCLEOTIDE SEQUENCE [LARGE SCALE GENOMIC DNA]</scope>
</reference>
<comment type="similarity">
    <text evidence="1 5">Belongs to the universal ribosomal protein uL29 family.</text>
</comment>
<protein>
    <recommendedName>
        <fullName evidence="4 5">Large ribosomal subunit protein uL29</fullName>
    </recommendedName>
</protein>
<dbReference type="Pfam" id="PF00831">
    <property type="entry name" value="Ribosomal_L29"/>
    <property type="match status" value="1"/>
</dbReference>
<evidence type="ECO:0000256" key="2">
    <source>
        <dbReference type="ARBA" id="ARBA00022980"/>
    </source>
</evidence>
<keyword evidence="3 5" id="KW-0687">Ribonucleoprotein</keyword>
<dbReference type="GO" id="GO:0003735">
    <property type="term" value="F:structural constituent of ribosome"/>
    <property type="evidence" value="ECO:0007669"/>
    <property type="project" value="InterPro"/>
</dbReference>
<dbReference type="Proteomes" id="UP000178999">
    <property type="component" value="Unassembled WGS sequence"/>
</dbReference>
<evidence type="ECO:0000313" key="7">
    <source>
        <dbReference type="Proteomes" id="UP000178999"/>
    </source>
</evidence>
<keyword evidence="2 5" id="KW-0689">Ribosomal protein</keyword>
<dbReference type="InterPro" id="IPR036049">
    <property type="entry name" value="Ribosomal_uL29_sf"/>
</dbReference>
<proteinExistence type="inferred from homology"/>
<dbReference type="HAMAP" id="MF_00374">
    <property type="entry name" value="Ribosomal_uL29"/>
    <property type="match status" value="1"/>
</dbReference>
<evidence type="ECO:0000256" key="5">
    <source>
        <dbReference type="HAMAP-Rule" id="MF_00374"/>
    </source>
</evidence>
<accession>A0A1F8CVE5</accession>
<evidence type="ECO:0000313" key="6">
    <source>
        <dbReference type="EMBL" id="OGM80046.1"/>
    </source>
</evidence>
<dbReference type="GO" id="GO:0006412">
    <property type="term" value="P:translation"/>
    <property type="evidence" value="ECO:0007669"/>
    <property type="project" value="UniProtKB-UniRule"/>
</dbReference>
<sequence>MKTRQLKELREKSSEELLVMVRELKLKMQKAGIEMMVGKESNLKQKKMLRRDIRQILTIISEVKNENVKSEKNIKEKKTKKEDKK</sequence>